<feature type="compositionally biased region" description="Low complexity" evidence="1">
    <location>
        <begin position="123"/>
        <end position="142"/>
    </location>
</feature>
<feature type="compositionally biased region" description="Basic and acidic residues" evidence="1">
    <location>
        <begin position="111"/>
        <end position="120"/>
    </location>
</feature>
<gene>
    <name evidence="2" type="ORF">HS088_TW08G00261</name>
</gene>
<dbReference type="GO" id="GO:2000779">
    <property type="term" value="P:regulation of double-strand break repair"/>
    <property type="evidence" value="ECO:0007669"/>
    <property type="project" value="TreeGrafter"/>
</dbReference>
<evidence type="ECO:0000313" key="3">
    <source>
        <dbReference type="Proteomes" id="UP000593562"/>
    </source>
</evidence>
<dbReference type="InterPro" id="IPR044198">
    <property type="entry name" value="DEK"/>
</dbReference>
<protein>
    <submittedName>
        <fullName evidence="2">Protein DEK isoform X4</fullName>
    </submittedName>
</protein>
<name>A0A7J7DC84_TRIWF</name>
<dbReference type="GO" id="GO:0006325">
    <property type="term" value="P:chromatin organization"/>
    <property type="evidence" value="ECO:0007669"/>
    <property type="project" value="InterPro"/>
</dbReference>
<dbReference type="PANTHER" id="PTHR13468">
    <property type="entry name" value="DEK PROTEIN"/>
    <property type="match status" value="1"/>
</dbReference>
<dbReference type="GO" id="GO:0005634">
    <property type="term" value="C:nucleus"/>
    <property type="evidence" value="ECO:0007669"/>
    <property type="project" value="TreeGrafter"/>
</dbReference>
<dbReference type="AlphaFoldDB" id="A0A7J7DC84"/>
<feature type="compositionally biased region" description="Basic and acidic residues" evidence="1">
    <location>
        <begin position="22"/>
        <end position="68"/>
    </location>
</feature>
<dbReference type="GO" id="GO:0042393">
    <property type="term" value="F:histone binding"/>
    <property type="evidence" value="ECO:0007669"/>
    <property type="project" value="TreeGrafter"/>
</dbReference>
<dbReference type="PANTHER" id="PTHR13468:SF1">
    <property type="entry name" value="PROTEIN DEK"/>
    <property type="match status" value="1"/>
</dbReference>
<dbReference type="Proteomes" id="UP000593562">
    <property type="component" value="Unassembled WGS sequence"/>
</dbReference>
<accession>A0A7J7DC84</accession>
<dbReference type="GO" id="GO:0003677">
    <property type="term" value="F:DNA binding"/>
    <property type="evidence" value="ECO:0007669"/>
    <property type="project" value="InterPro"/>
</dbReference>
<feature type="compositionally biased region" description="Basic and acidic residues" evidence="1">
    <location>
        <begin position="86"/>
        <end position="104"/>
    </location>
</feature>
<dbReference type="EMBL" id="JAAARO010000008">
    <property type="protein sequence ID" value="KAF5743676.1"/>
    <property type="molecule type" value="Genomic_DNA"/>
</dbReference>
<reference evidence="2 3" key="1">
    <citation type="journal article" date="2020" name="Nat. Commun.">
        <title>Genome of Tripterygium wilfordii and identification of cytochrome P450 involved in triptolide biosynthesis.</title>
        <authorList>
            <person name="Tu L."/>
            <person name="Su P."/>
            <person name="Zhang Z."/>
            <person name="Gao L."/>
            <person name="Wang J."/>
            <person name="Hu T."/>
            <person name="Zhou J."/>
            <person name="Zhang Y."/>
            <person name="Zhao Y."/>
            <person name="Liu Y."/>
            <person name="Song Y."/>
            <person name="Tong Y."/>
            <person name="Lu Y."/>
            <person name="Yang J."/>
            <person name="Xu C."/>
            <person name="Jia M."/>
            <person name="Peters R.J."/>
            <person name="Huang L."/>
            <person name="Gao W."/>
        </authorList>
    </citation>
    <scope>NUCLEOTIDE SEQUENCE [LARGE SCALE GENOMIC DNA]</scope>
    <source>
        <strain evidence="3">cv. XIE 37</strain>
        <tissue evidence="2">Leaf</tissue>
    </source>
</reference>
<keyword evidence="3" id="KW-1185">Reference proteome</keyword>
<comment type="caution">
    <text evidence="2">The sequence shown here is derived from an EMBL/GenBank/DDBJ whole genome shotgun (WGS) entry which is preliminary data.</text>
</comment>
<proteinExistence type="predicted"/>
<evidence type="ECO:0000313" key="2">
    <source>
        <dbReference type="EMBL" id="KAF5743676.1"/>
    </source>
</evidence>
<sequence>MASEILEDLKLEPNGEEDNEEAPEKEVIEQESRDVPEKELSGETKEETEEKKSVEESKEEEPKNSEKPKRGRKKSLKSDSSGGKDVSAKKKEKLDHESGDKKEPTTPASERPTKERKTVERYSAPSLARSSSSRGLSLENGRGTLLNGIPNGMYVCSSENYVNSQTVCEQN</sequence>
<feature type="region of interest" description="Disordered" evidence="1">
    <location>
        <begin position="1"/>
        <end position="142"/>
    </location>
</feature>
<evidence type="ECO:0000256" key="1">
    <source>
        <dbReference type="SAM" id="MobiDB-lite"/>
    </source>
</evidence>
<dbReference type="InParanoid" id="A0A7J7DC84"/>
<organism evidence="2 3">
    <name type="scientific">Tripterygium wilfordii</name>
    <name type="common">Thunder God vine</name>
    <dbReference type="NCBI Taxonomy" id="458696"/>
    <lineage>
        <taxon>Eukaryota</taxon>
        <taxon>Viridiplantae</taxon>
        <taxon>Streptophyta</taxon>
        <taxon>Embryophyta</taxon>
        <taxon>Tracheophyta</taxon>
        <taxon>Spermatophyta</taxon>
        <taxon>Magnoliopsida</taxon>
        <taxon>eudicotyledons</taxon>
        <taxon>Gunneridae</taxon>
        <taxon>Pentapetalae</taxon>
        <taxon>rosids</taxon>
        <taxon>fabids</taxon>
        <taxon>Celastrales</taxon>
        <taxon>Celastraceae</taxon>
        <taxon>Tripterygium</taxon>
    </lineage>
</organism>